<comment type="similarity">
    <text evidence="1">Belongs to the ABC transporter superfamily.</text>
</comment>
<name>A0A918F9S1_AGRME</name>
<evidence type="ECO:0000256" key="1">
    <source>
        <dbReference type="ARBA" id="ARBA00005417"/>
    </source>
</evidence>
<dbReference type="Pfam" id="PF00005">
    <property type="entry name" value="ABC_tran"/>
    <property type="match status" value="1"/>
</dbReference>
<evidence type="ECO:0000313" key="6">
    <source>
        <dbReference type="EMBL" id="GGR14005.1"/>
    </source>
</evidence>
<reference evidence="6" key="1">
    <citation type="journal article" date="2014" name="Int. J. Syst. Evol. Microbiol.">
        <title>Complete genome sequence of Corynebacterium casei LMG S-19264T (=DSM 44701T), isolated from a smear-ripened cheese.</title>
        <authorList>
            <consortium name="US DOE Joint Genome Institute (JGI-PGF)"/>
            <person name="Walter F."/>
            <person name="Albersmeier A."/>
            <person name="Kalinowski J."/>
            <person name="Ruckert C."/>
        </authorList>
    </citation>
    <scope>NUCLEOTIDE SEQUENCE</scope>
    <source>
        <strain evidence="6">JCM 3346</strain>
    </source>
</reference>
<dbReference type="PANTHER" id="PTHR43776">
    <property type="entry name" value="TRANSPORT ATP-BINDING PROTEIN"/>
    <property type="match status" value="1"/>
</dbReference>
<keyword evidence="3" id="KW-0547">Nucleotide-binding</keyword>
<dbReference type="InterPro" id="IPR017871">
    <property type="entry name" value="ABC_transporter-like_CS"/>
</dbReference>
<comment type="caution">
    <text evidence="6">The sequence shown here is derived from an EMBL/GenBank/DDBJ whole genome shotgun (WGS) entry which is preliminary data.</text>
</comment>
<dbReference type="Pfam" id="PF08352">
    <property type="entry name" value="oligo_HPY"/>
    <property type="match status" value="1"/>
</dbReference>
<dbReference type="GO" id="GO:0055085">
    <property type="term" value="P:transmembrane transport"/>
    <property type="evidence" value="ECO:0007669"/>
    <property type="project" value="UniProtKB-ARBA"/>
</dbReference>
<proteinExistence type="inferred from homology"/>
<gene>
    <name evidence="6" type="ORF">GCM10010196_03200</name>
</gene>
<organism evidence="6 7">
    <name type="scientific">Agromyces mediolanus</name>
    <name type="common">Corynebacterium mediolanum</name>
    <dbReference type="NCBI Taxonomy" id="41986"/>
    <lineage>
        <taxon>Bacteria</taxon>
        <taxon>Bacillati</taxon>
        <taxon>Actinomycetota</taxon>
        <taxon>Actinomycetes</taxon>
        <taxon>Micrococcales</taxon>
        <taxon>Microbacteriaceae</taxon>
        <taxon>Agromyces</taxon>
    </lineage>
</organism>
<evidence type="ECO:0000256" key="3">
    <source>
        <dbReference type="ARBA" id="ARBA00022741"/>
    </source>
</evidence>
<dbReference type="CDD" id="cd03257">
    <property type="entry name" value="ABC_NikE_OppD_transporters"/>
    <property type="match status" value="1"/>
</dbReference>
<dbReference type="Proteomes" id="UP000610303">
    <property type="component" value="Unassembled WGS sequence"/>
</dbReference>
<dbReference type="EMBL" id="BMRJ01000001">
    <property type="protein sequence ID" value="GGR14005.1"/>
    <property type="molecule type" value="Genomic_DNA"/>
</dbReference>
<reference evidence="6" key="2">
    <citation type="submission" date="2020-09" db="EMBL/GenBank/DDBJ databases">
        <authorList>
            <person name="Sun Q."/>
            <person name="Ohkuma M."/>
        </authorList>
    </citation>
    <scope>NUCLEOTIDE SEQUENCE</scope>
    <source>
        <strain evidence="6">JCM 3346</strain>
    </source>
</reference>
<evidence type="ECO:0000256" key="4">
    <source>
        <dbReference type="ARBA" id="ARBA00022840"/>
    </source>
</evidence>
<protein>
    <submittedName>
        <fullName evidence="6">ABC transporter ATP-binding protein</fullName>
    </submittedName>
</protein>
<dbReference type="Gene3D" id="3.40.50.300">
    <property type="entry name" value="P-loop containing nucleotide triphosphate hydrolases"/>
    <property type="match status" value="1"/>
</dbReference>
<dbReference type="InterPro" id="IPR027417">
    <property type="entry name" value="P-loop_NTPase"/>
</dbReference>
<dbReference type="GO" id="GO:0016887">
    <property type="term" value="F:ATP hydrolysis activity"/>
    <property type="evidence" value="ECO:0007669"/>
    <property type="project" value="InterPro"/>
</dbReference>
<evidence type="ECO:0000259" key="5">
    <source>
        <dbReference type="PROSITE" id="PS50893"/>
    </source>
</evidence>
<dbReference type="InterPro" id="IPR003439">
    <property type="entry name" value="ABC_transporter-like_ATP-bd"/>
</dbReference>
<keyword evidence="2" id="KW-0813">Transport</keyword>
<evidence type="ECO:0000313" key="7">
    <source>
        <dbReference type="Proteomes" id="UP000610303"/>
    </source>
</evidence>
<dbReference type="InterPro" id="IPR013563">
    <property type="entry name" value="Oligopep_ABC_C"/>
</dbReference>
<dbReference type="InterPro" id="IPR050319">
    <property type="entry name" value="ABC_transp_ATP-bind"/>
</dbReference>
<dbReference type="SMART" id="SM00382">
    <property type="entry name" value="AAA"/>
    <property type="match status" value="1"/>
</dbReference>
<dbReference type="AlphaFoldDB" id="A0A918F9S1"/>
<sequence length="296" mass="31612">MSASMSTPETASATAFAPAPGPALVEAAGLRRAFRMPKGQDPVVAANDVSFRIAAGEVLGLVGESGSGKSTIARMLVGLERADAGSLRIAGADRFAPARGRAARLARARQAQMVFQDPYGSLDRRLSVQQALVAAMRLHGLADREGARRRAGELLDRVRLTVEQGALRPHQLSGGQRQRVAIARALAVSPTLLVLDEAVSALDVSVQAQILELVDEIRRDEGIAVLFVSHDLAVVDEIADRVLVLYRGDVVEEGAASAVFRAPEHPYTRLLVSSVPGPGWDPHEVIARRREFDAAR</sequence>
<keyword evidence="7" id="KW-1185">Reference proteome</keyword>
<dbReference type="PANTHER" id="PTHR43776:SF7">
    <property type="entry name" value="D,D-DIPEPTIDE TRANSPORT ATP-BINDING PROTEIN DDPF-RELATED"/>
    <property type="match status" value="1"/>
</dbReference>
<accession>A0A918F9S1</accession>
<dbReference type="GO" id="GO:0005524">
    <property type="term" value="F:ATP binding"/>
    <property type="evidence" value="ECO:0007669"/>
    <property type="project" value="UniProtKB-KW"/>
</dbReference>
<feature type="domain" description="ABC transporter" evidence="5">
    <location>
        <begin position="25"/>
        <end position="272"/>
    </location>
</feature>
<dbReference type="SUPFAM" id="SSF52540">
    <property type="entry name" value="P-loop containing nucleoside triphosphate hydrolases"/>
    <property type="match status" value="1"/>
</dbReference>
<dbReference type="InterPro" id="IPR003593">
    <property type="entry name" value="AAA+_ATPase"/>
</dbReference>
<keyword evidence="4 6" id="KW-0067">ATP-binding</keyword>
<dbReference type="PROSITE" id="PS50893">
    <property type="entry name" value="ABC_TRANSPORTER_2"/>
    <property type="match status" value="1"/>
</dbReference>
<evidence type="ECO:0000256" key="2">
    <source>
        <dbReference type="ARBA" id="ARBA00022448"/>
    </source>
</evidence>
<dbReference type="PROSITE" id="PS00211">
    <property type="entry name" value="ABC_TRANSPORTER_1"/>
    <property type="match status" value="1"/>
</dbReference>
<dbReference type="GO" id="GO:0015833">
    <property type="term" value="P:peptide transport"/>
    <property type="evidence" value="ECO:0007669"/>
    <property type="project" value="InterPro"/>
</dbReference>